<evidence type="ECO:0000313" key="3">
    <source>
        <dbReference type="Proteomes" id="UP000029120"/>
    </source>
</evidence>
<keyword evidence="3" id="KW-1185">Reference proteome</keyword>
<accession>A0A087GYJ8</accession>
<dbReference type="Gramene" id="KFK34950">
    <property type="protein sequence ID" value="KFK34950"/>
    <property type="gene ID" value="AALP_AA5G215100"/>
</dbReference>
<organism evidence="2 3">
    <name type="scientific">Arabis alpina</name>
    <name type="common">Alpine rock-cress</name>
    <dbReference type="NCBI Taxonomy" id="50452"/>
    <lineage>
        <taxon>Eukaryota</taxon>
        <taxon>Viridiplantae</taxon>
        <taxon>Streptophyta</taxon>
        <taxon>Embryophyta</taxon>
        <taxon>Tracheophyta</taxon>
        <taxon>Spermatophyta</taxon>
        <taxon>Magnoliopsida</taxon>
        <taxon>eudicotyledons</taxon>
        <taxon>Gunneridae</taxon>
        <taxon>Pentapetalae</taxon>
        <taxon>rosids</taxon>
        <taxon>malvids</taxon>
        <taxon>Brassicales</taxon>
        <taxon>Brassicaceae</taxon>
        <taxon>Arabideae</taxon>
        <taxon>Arabis</taxon>
    </lineage>
</organism>
<proteinExistence type="predicted"/>
<evidence type="ECO:0000256" key="1">
    <source>
        <dbReference type="SAM" id="MobiDB-lite"/>
    </source>
</evidence>
<sequence>MSRSNTVLAVKKLWRMEPRRCDSQQKRRREASRGLGLALLNRSRCSSRPRLSPPQLSSSDDSQRQQIKQYLA</sequence>
<feature type="compositionally biased region" description="Low complexity" evidence="1">
    <location>
        <begin position="42"/>
        <end position="66"/>
    </location>
</feature>
<evidence type="ECO:0000313" key="2">
    <source>
        <dbReference type="EMBL" id="KFK34950.1"/>
    </source>
</evidence>
<gene>
    <name evidence="2" type="ordered locus">AALP_Aa5g215100</name>
</gene>
<name>A0A087GYJ8_ARAAL</name>
<dbReference type="Proteomes" id="UP000029120">
    <property type="component" value="Chromosome 5"/>
</dbReference>
<dbReference type="AlphaFoldDB" id="A0A087GYJ8"/>
<feature type="region of interest" description="Disordered" evidence="1">
    <location>
        <begin position="42"/>
        <end position="72"/>
    </location>
</feature>
<dbReference type="EMBL" id="CM002873">
    <property type="protein sequence ID" value="KFK34950.1"/>
    <property type="molecule type" value="Genomic_DNA"/>
</dbReference>
<reference evidence="3" key="1">
    <citation type="journal article" date="2015" name="Nat. Plants">
        <title>Genome expansion of Arabis alpina linked with retrotransposition and reduced symmetric DNA methylation.</title>
        <authorList>
            <person name="Willing E.M."/>
            <person name="Rawat V."/>
            <person name="Mandakova T."/>
            <person name="Maumus F."/>
            <person name="James G.V."/>
            <person name="Nordstroem K.J."/>
            <person name="Becker C."/>
            <person name="Warthmann N."/>
            <person name="Chica C."/>
            <person name="Szarzynska B."/>
            <person name="Zytnicki M."/>
            <person name="Albani M.C."/>
            <person name="Kiefer C."/>
            <person name="Bergonzi S."/>
            <person name="Castaings L."/>
            <person name="Mateos J.L."/>
            <person name="Berns M.C."/>
            <person name="Bujdoso N."/>
            <person name="Piofczyk T."/>
            <person name="de Lorenzo L."/>
            <person name="Barrero-Sicilia C."/>
            <person name="Mateos I."/>
            <person name="Piednoel M."/>
            <person name="Hagmann J."/>
            <person name="Chen-Min-Tao R."/>
            <person name="Iglesias-Fernandez R."/>
            <person name="Schuster S.C."/>
            <person name="Alonso-Blanco C."/>
            <person name="Roudier F."/>
            <person name="Carbonero P."/>
            <person name="Paz-Ares J."/>
            <person name="Davis S.J."/>
            <person name="Pecinka A."/>
            <person name="Quesneville H."/>
            <person name="Colot V."/>
            <person name="Lysak M.A."/>
            <person name="Weigel D."/>
            <person name="Coupland G."/>
            <person name="Schneeberger K."/>
        </authorList>
    </citation>
    <scope>NUCLEOTIDE SEQUENCE [LARGE SCALE GENOMIC DNA]</scope>
    <source>
        <strain evidence="3">cv. Pajares</strain>
    </source>
</reference>
<protein>
    <submittedName>
        <fullName evidence="2">Uncharacterized protein</fullName>
    </submittedName>
</protein>